<dbReference type="AlphaFoldDB" id="A0A1M3KY14"/>
<dbReference type="Proteomes" id="UP000184233">
    <property type="component" value="Unassembled WGS sequence"/>
</dbReference>
<feature type="domain" description="YdhG-like" evidence="1">
    <location>
        <begin position="25"/>
        <end position="128"/>
    </location>
</feature>
<dbReference type="InterPro" id="IPR014922">
    <property type="entry name" value="YdhG-like"/>
</dbReference>
<proteinExistence type="predicted"/>
<reference evidence="2 3" key="1">
    <citation type="submission" date="2016-09" db="EMBL/GenBank/DDBJ databases">
        <title>Genome-resolved meta-omics ties microbial dynamics to process performance in biotechnology for thiocyanate degradation.</title>
        <authorList>
            <person name="Kantor R.S."/>
            <person name="Huddy R.J."/>
            <person name="Iyer R."/>
            <person name="Thomas B.C."/>
            <person name="Brown C.T."/>
            <person name="Anantharaman K."/>
            <person name="Tringe S."/>
            <person name="Hettich R.L."/>
            <person name="Harrison S.T."/>
            <person name="Banfield J.F."/>
        </authorList>
    </citation>
    <scope>NUCLEOTIDE SEQUENCE [LARGE SCALE GENOMIC DNA]</scope>
    <source>
        <strain evidence="2">59-99</strain>
    </source>
</reference>
<organism evidence="2 3">
    <name type="scientific">Candidatus Kapaibacterium thiocyanatum</name>
    <dbReference type="NCBI Taxonomy" id="1895771"/>
    <lineage>
        <taxon>Bacteria</taxon>
        <taxon>Pseudomonadati</taxon>
        <taxon>Candidatus Kapaibacteriota</taxon>
        <taxon>Candidatus Kapaibacteriia</taxon>
        <taxon>Candidatus Kapaibacteriales</taxon>
        <taxon>Candidatus Kapaibacteriaceae</taxon>
        <taxon>Candidatus Kapaibacterium</taxon>
    </lineage>
</organism>
<protein>
    <recommendedName>
        <fullName evidence="1">YdhG-like domain-containing protein</fullName>
    </recommendedName>
</protein>
<evidence type="ECO:0000259" key="1">
    <source>
        <dbReference type="Pfam" id="PF08818"/>
    </source>
</evidence>
<name>A0A1M3KY14_9BACT</name>
<sequence length="136" mass="15208">MAELKTKKTDMNAEAFIGSVADEGKRDDCRTIVSMMAKVTKSPPVMWGPSIVGFGDYRYVYASGREGDWFVMGFSPRKQKLTIYLTEGFEHHADLLSELGKFTTGMGCLYVKRLGDIDINVLEKLLAASAKRLMKK</sequence>
<accession>A0A1M3KY14</accession>
<dbReference type="Pfam" id="PF08818">
    <property type="entry name" value="DUF1801"/>
    <property type="match status" value="1"/>
</dbReference>
<comment type="caution">
    <text evidence="2">The sequence shown here is derived from an EMBL/GenBank/DDBJ whole genome shotgun (WGS) entry which is preliminary data.</text>
</comment>
<evidence type="ECO:0000313" key="3">
    <source>
        <dbReference type="Proteomes" id="UP000184233"/>
    </source>
</evidence>
<gene>
    <name evidence="2" type="ORF">BGO89_11485</name>
</gene>
<dbReference type="EMBL" id="MKVH01000024">
    <property type="protein sequence ID" value="OJX57119.1"/>
    <property type="molecule type" value="Genomic_DNA"/>
</dbReference>
<evidence type="ECO:0000313" key="2">
    <source>
        <dbReference type="EMBL" id="OJX57119.1"/>
    </source>
</evidence>